<dbReference type="InterPro" id="IPR027417">
    <property type="entry name" value="P-loop_NTPase"/>
</dbReference>
<dbReference type="GO" id="GO:0016020">
    <property type="term" value="C:membrane"/>
    <property type="evidence" value="ECO:0007669"/>
    <property type="project" value="InterPro"/>
</dbReference>
<dbReference type="STRING" id="5762.D2VRD9"/>
<dbReference type="GO" id="GO:0005525">
    <property type="term" value="F:GTP binding"/>
    <property type="evidence" value="ECO:0007669"/>
    <property type="project" value="UniProtKB-KW"/>
</dbReference>
<dbReference type="SMART" id="SM00173">
    <property type="entry name" value="RAS"/>
    <property type="match status" value="1"/>
</dbReference>
<dbReference type="SMART" id="SM00174">
    <property type="entry name" value="RHO"/>
    <property type="match status" value="1"/>
</dbReference>
<dbReference type="Proteomes" id="UP000006671">
    <property type="component" value="Unassembled WGS sequence"/>
</dbReference>
<keyword evidence="1" id="KW-0547">Nucleotide-binding</keyword>
<organism evidence="4">
    <name type="scientific">Naegleria gruberi</name>
    <name type="common">Amoeba</name>
    <dbReference type="NCBI Taxonomy" id="5762"/>
    <lineage>
        <taxon>Eukaryota</taxon>
        <taxon>Discoba</taxon>
        <taxon>Heterolobosea</taxon>
        <taxon>Tetramitia</taxon>
        <taxon>Eutetramitia</taxon>
        <taxon>Vahlkampfiidae</taxon>
        <taxon>Naegleria</taxon>
    </lineage>
</organism>
<dbReference type="VEuPathDB" id="AmoebaDB:NAEGRDRAFT_71551"/>
<dbReference type="Pfam" id="PF00071">
    <property type="entry name" value="Ras"/>
    <property type="match status" value="1"/>
</dbReference>
<evidence type="ECO:0000313" key="3">
    <source>
        <dbReference type="EMBL" id="EFC40653.1"/>
    </source>
</evidence>
<evidence type="ECO:0000313" key="4">
    <source>
        <dbReference type="Proteomes" id="UP000006671"/>
    </source>
</evidence>
<dbReference type="InParanoid" id="D2VRD9"/>
<dbReference type="InterPro" id="IPR001806">
    <property type="entry name" value="Small_GTPase"/>
</dbReference>
<keyword evidence="4" id="KW-1185">Reference proteome</keyword>
<dbReference type="InterPro" id="IPR020849">
    <property type="entry name" value="Small_GTPase_Ras-type"/>
</dbReference>
<gene>
    <name evidence="3" type="ORF">NAEGRDRAFT_71551</name>
</gene>
<dbReference type="SUPFAM" id="SSF52540">
    <property type="entry name" value="P-loop containing nucleoside triphosphate hydrolases"/>
    <property type="match status" value="1"/>
</dbReference>
<proteinExistence type="predicted"/>
<dbReference type="PRINTS" id="PR00449">
    <property type="entry name" value="RASTRNSFRMNG"/>
</dbReference>
<dbReference type="PANTHER" id="PTHR24070">
    <property type="entry name" value="RAS, DI-RAS, AND RHEB FAMILY MEMBERS OF SMALL GTPASE SUPERFAMILY"/>
    <property type="match status" value="1"/>
</dbReference>
<dbReference type="AlphaFoldDB" id="D2VRD9"/>
<dbReference type="OrthoDB" id="265044at2759"/>
<dbReference type="GO" id="GO:0007165">
    <property type="term" value="P:signal transduction"/>
    <property type="evidence" value="ECO:0007669"/>
    <property type="project" value="InterPro"/>
</dbReference>
<dbReference type="PROSITE" id="PS51421">
    <property type="entry name" value="RAS"/>
    <property type="match status" value="1"/>
</dbReference>
<dbReference type="PROSITE" id="PS51419">
    <property type="entry name" value="RAB"/>
    <property type="match status" value="1"/>
</dbReference>
<dbReference type="RefSeq" id="XP_002673397.1">
    <property type="nucleotide sequence ID" value="XM_002673351.1"/>
</dbReference>
<accession>D2VRD9</accession>
<evidence type="ECO:0000256" key="2">
    <source>
        <dbReference type="ARBA" id="ARBA00023134"/>
    </source>
</evidence>
<evidence type="ECO:0000256" key="1">
    <source>
        <dbReference type="ARBA" id="ARBA00022741"/>
    </source>
</evidence>
<dbReference type="eggNOG" id="KOG0395">
    <property type="taxonomic scope" value="Eukaryota"/>
</dbReference>
<dbReference type="GeneID" id="8854639"/>
<dbReference type="Gene3D" id="3.40.50.300">
    <property type="entry name" value="P-loop containing nucleotide triphosphate hydrolases"/>
    <property type="match status" value="1"/>
</dbReference>
<dbReference type="OMA" id="WRYPNSK"/>
<dbReference type="KEGG" id="ngr:NAEGRDRAFT_71551"/>
<name>D2VRD9_NAEGR</name>
<dbReference type="SMART" id="SM00175">
    <property type="entry name" value="RAB"/>
    <property type="match status" value="1"/>
</dbReference>
<keyword evidence="2" id="KW-0342">GTP-binding</keyword>
<dbReference type="EMBL" id="GG738891">
    <property type="protein sequence ID" value="EFC40653.1"/>
    <property type="molecule type" value="Genomic_DNA"/>
</dbReference>
<reference evidence="3 4" key="1">
    <citation type="journal article" date="2010" name="Cell">
        <title>The genome of Naegleria gruberi illuminates early eukaryotic versatility.</title>
        <authorList>
            <person name="Fritz-Laylin L.K."/>
            <person name="Prochnik S.E."/>
            <person name="Ginger M.L."/>
            <person name="Dacks J.B."/>
            <person name="Carpenter M.L."/>
            <person name="Field M.C."/>
            <person name="Kuo A."/>
            <person name="Paredez A."/>
            <person name="Chapman J."/>
            <person name="Pham J."/>
            <person name="Shu S."/>
            <person name="Neupane R."/>
            <person name="Cipriano M."/>
            <person name="Mancuso J."/>
            <person name="Tu H."/>
            <person name="Salamov A."/>
            <person name="Lindquist E."/>
            <person name="Shapiro H."/>
            <person name="Lucas S."/>
            <person name="Grigoriev I.V."/>
            <person name="Cande W.Z."/>
            <person name="Fulton C."/>
            <person name="Rokhsar D.S."/>
            <person name="Dawson S.C."/>
        </authorList>
    </citation>
    <scope>NUCLEOTIDE SEQUENCE [LARGE SCALE GENOMIC DNA]</scope>
    <source>
        <strain evidence="3 4">NEG-M</strain>
    </source>
</reference>
<sequence>MPKTKDNVNFYQVAIVGDGGVGKTSVLYDPTIETSFYVKRQYDDLSLEMEIIDTAGQDDYKVTIYIEIALRQSYMQSCYGFILVFDVSRADESLRRLQPFIEQIRSIKNDKYRPCPTLDNLDFPCVIVGNKCDLMSHIPEKTISMIVKNELKLSCPIYYVSAKTRKNVEECFQHLVKVLRTFETYQPNPEWRYPNSKQAKPKKSIRSMFTSMHSNQDAGLDRFNDDL</sequence>
<dbReference type="GO" id="GO:0003924">
    <property type="term" value="F:GTPase activity"/>
    <property type="evidence" value="ECO:0007669"/>
    <property type="project" value="InterPro"/>
</dbReference>
<protein>
    <submittedName>
        <fullName evidence="3">Ras family small GTPase</fullName>
    </submittedName>
</protein>